<reference evidence="4" key="1">
    <citation type="journal article" date="2019" name="Int. J. Syst. Evol. Microbiol.">
        <title>The Global Catalogue of Microorganisms (GCM) 10K type strain sequencing project: providing services to taxonomists for standard genome sequencing and annotation.</title>
        <authorList>
            <consortium name="The Broad Institute Genomics Platform"/>
            <consortium name="The Broad Institute Genome Sequencing Center for Infectious Disease"/>
            <person name="Wu L."/>
            <person name="Ma J."/>
        </authorList>
    </citation>
    <scope>NUCLEOTIDE SEQUENCE [LARGE SCALE GENOMIC DNA]</scope>
    <source>
        <strain evidence="4">CGMCC 1.8957</strain>
    </source>
</reference>
<keyword evidence="1" id="KW-1133">Transmembrane helix</keyword>
<feature type="transmembrane region" description="Helical" evidence="1">
    <location>
        <begin position="65"/>
        <end position="90"/>
    </location>
</feature>
<sequence length="189" mass="19920">MSKSHAIIAVFDSHQAAESAVRSLSDGGLDIKHFSIIGKGYHKEEQILGFYNVGDRIASWGGTGAFWGGLWGLFAGDLFMTVPIIGPVIVLGHFAAMVFAAAEGAVVVGGLGVLGGALSSLGIPKDSVIEYETALKTDSFLLMAHGSVEEMARAKTLLDSASPTRIDLHRDVVEMPGVHAERATLEEVN</sequence>
<evidence type="ECO:0000313" key="4">
    <source>
        <dbReference type="Proteomes" id="UP000652430"/>
    </source>
</evidence>
<proteinExistence type="predicted"/>
<gene>
    <name evidence="3" type="ORF">GCM10008023_36760</name>
</gene>
<keyword evidence="1" id="KW-0812">Transmembrane</keyword>
<name>A0ABQ3LUN2_9SPHN</name>
<protein>
    <submittedName>
        <fullName evidence="3">Membrane protein</fullName>
    </submittedName>
</protein>
<organism evidence="3 4">
    <name type="scientific">Sphingomonas glacialis</name>
    <dbReference type="NCBI Taxonomy" id="658225"/>
    <lineage>
        <taxon>Bacteria</taxon>
        <taxon>Pseudomonadati</taxon>
        <taxon>Pseudomonadota</taxon>
        <taxon>Alphaproteobacteria</taxon>
        <taxon>Sphingomonadales</taxon>
        <taxon>Sphingomonadaceae</taxon>
        <taxon>Sphingomonas</taxon>
    </lineage>
</organism>
<dbReference type="PANTHER" id="PTHR36109:SF2">
    <property type="entry name" value="MEMBRANE PROTEIN"/>
    <property type="match status" value="1"/>
</dbReference>
<feature type="domain" description="General stress protein 17M-like" evidence="2">
    <location>
        <begin position="7"/>
        <end position="75"/>
    </location>
</feature>
<dbReference type="RefSeq" id="WP_189677483.1">
    <property type="nucleotide sequence ID" value="NZ_BNAQ01000007.1"/>
</dbReference>
<dbReference type="Proteomes" id="UP000652430">
    <property type="component" value="Unassembled WGS sequence"/>
</dbReference>
<dbReference type="InterPro" id="IPR025889">
    <property type="entry name" value="GSP17M-like_dom"/>
</dbReference>
<dbReference type="EMBL" id="BNAQ01000007">
    <property type="protein sequence ID" value="GHH24564.1"/>
    <property type="molecule type" value="Genomic_DNA"/>
</dbReference>
<evidence type="ECO:0000313" key="3">
    <source>
        <dbReference type="EMBL" id="GHH24564.1"/>
    </source>
</evidence>
<dbReference type="Pfam" id="PF11181">
    <property type="entry name" value="YflT"/>
    <property type="match status" value="1"/>
</dbReference>
<dbReference type="PANTHER" id="PTHR36109">
    <property type="entry name" value="MEMBRANE PROTEIN-RELATED"/>
    <property type="match status" value="1"/>
</dbReference>
<keyword evidence="1" id="KW-0472">Membrane</keyword>
<dbReference type="InterPro" id="IPR052948">
    <property type="entry name" value="Low_temp-induced_all0457"/>
</dbReference>
<comment type="caution">
    <text evidence="3">The sequence shown here is derived from an EMBL/GenBank/DDBJ whole genome shotgun (WGS) entry which is preliminary data.</text>
</comment>
<evidence type="ECO:0000256" key="1">
    <source>
        <dbReference type="SAM" id="Phobius"/>
    </source>
</evidence>
<accession>A0ABQ3LUN2</accession>
<keyword evidence="4" id="KW-1185">Reference proteome</keyword>
<feature type="transmembrane region" description="Helical" evidence="1">
    <location>
        <begin position="96"/>
        <end position="118"/>
    </location>
</feature>
<evidence type="ECO:0000259" key="2">
    <source>
        <dbReference type="Pfam" id="PF11181"/>
    </source>
</evidence>